<dbReference type="InParanoid" id="A0A0C3F9K3"/>
<dbReference type="AlphaFoldDB" id="A0A0C3F9K3"/>
<evidence type="ECO:0000313" key="1">
    <source>
        <dbReference type="EMBL" id="KIM81335.1"/>
    </source>
</evidence>
<dbReference type="HOGENOM" id="CLU_1235432_0_0_1"/>
<proteinExistence type="predicted"/>
<accession>A0A0C3F9K3</accession>
<organism evidence="1 2">
    <name type="scientific">Piloderma croceum (strain F 1598)</name>
    <dbReference type="NCBI Taxonomy" id="765440"/>
    <lineage>
        <taxon>Eukaryota</taxon>
        <taxon>Fungi</taxon>
        <taxon>Dikarya</taxon>
        <taxon>Basidiomycota</taxon>
        <taxon>Agaricomycotina</taxon>
        <taxon>Agaricomycetes</taxon>
        <taxon>Agaricomycetidae</taxon>
        <taxon>Atheliales</taxon>
        <taxon>Atheliaceae</taxon>
        <taxon>Piloderma</taxon>
    </lineage>
</organism>
<keyword evidence="2" id="KW-1185">Reference proteome</keyword>
<dbReference type="EMBL" id="KN832999">
    <property type="protein sequence ID" value="KIM81335.1"/>
    <property type="molecule type" value="Genomic_DNA"/>
</dbReference>
<reference evidence="1 2" key="1">
    <citation type="submission" date="2014-04" db="EMBL/GenBank/DDBJ databases">
        <authorList>
            <consortium name="DOE Joint Genome Institute"/>
            <person name="Kuo A."/>
            <person name="Tarkka M."/>
            <person name="Buscot F."/>
            <person name="Kohler A."/>
            <person name="Nagy L.G."/>
            <person name="Floudas D."/>
            <person name="Copeland A."/>
            <person name="Barry K.W."/>
            <person name="Cichocki N."/>
            <person name="Veneault-Fourrey C."/>
            <person name="LaButti K."/>
            <person name="Lindquist E.A."/>
            <person name="Lipzen A."/>
            <person name="Lundell T."/>
            <person name="Morin E."/>
            <person name="Murat C."/>
            <person name="Sun H."/>
            <person name="Tunlid A."/>
            <person name="Henrissat B."/>
            <person name="Grigoriev I.V."/>
            <person name="Hibbett D.S."/>
            <person name="Martin F."/>
            <person name="Nordberg H.P."/>
            <person name="Cantor M.N."/>
            <person name="Hua S.X."/>
        </authorList>
    </citation>
    <scope>NUCLEOTIDE SEQUENCE [LARGE SCALE GENOMIC DNA]</scope>
    <source>
        <strain evidence="1 2">F 1598</strain>
    </source>
</reference>
<sequence>MPPDNAHLFVVGANMVRRIERFAKGPMRLSWRLNEKIQMSDNVSSTRLTVMMEYSLYNFQQLGFMNLVRTDVMLKCELVQMLMRTSGGPALELVCHVNTDLFKDIFEEEAFKQQVYLTRSWGQTLQDSDLVHLVADVKYDHALSLSNENTEKPWRLMRARDMFLRLYTESQKTTDLDKTITVYETGVRIMQDSHECQADVHAKLGGALRAHSVQTPEAQHNRSP</sequence>
<dbReference type="Proteomes" id="UP000054166">
    <property type="component" value="Unassembled WGS sequence"/>
</dbReference>
<evidence type="ECO:0000313" key="2">
    <source>
        <dbReference type="Proteomes" id="UP000054166"/>
    </source>
</evidence>
<protein>
    <submittedName>
        <fullName evidence="1">Uncharacterized protein</fullName>
    </submittedName>
</protein>
<gene>
    <name evidence="1" type="ORF">PILCRDRAFT_8703</name>
</gene>
<name>A0A0C3F9K3_PILCF</name>
<reference evidence="2" key="2">
    <citation type="submission" date="2015-01" db="EMBL/GenBank/DDBJ databases">
        <title>Evolutionary Origins and Diversification of the Mycorrhizal Mutualists.</title>
        <authorList>
            <consortium name="DOE Joint Genome Institute"/>
            <consortium name="Mycorrhizal Genomics Consortium"/>
            <person name="Kohler A."/>
            <person name="Kuo A."/>
            <person name="Nagy L.G."/>
            <person name="Floudas D."/>
            <person name="Copeland A."/>
            <person name="Barry K.W."/>
            <person name="Cichocki N."/>
            <person name="Veneault-Fourrey C."/>
            <person name="LaButti K."/>
            <person name="Lindquist E.A."/>
            <person name="Lipzen A."/>
            <person name="Lundell T."/>
            <person name="Morin E."/>
            <person name="Murat C."/>
            <person name="Riley R."/>
            <person name="Ohm R."/>
            <person name="Sun H."/>
            <person name="Tunlid A."/>
            <person name="Henrissat B."/>
            <person name="Grigoriev I.V."/>
            <person name="Hibbett D.S."/>
            <person name="Martin F."/>
        </authorList>
    </citation>
    <scope>NUCLEOTIDE SEQUENCE [LARGE SCALE GENOMIC DNA]</scope>
    <source>
        <strain evidence="2">F 1598</strain>
    </source>
</reference>